<proteinExistence type="predicted"/>
<dbReference type="AlphaFoldDB" id="A0A645A4E4"/>
<reference evidence="1" key="1">
    <citation type="submission" date="2019-08" db="EMBL/GenBank/DDBJ databases">
        <authorList>
            <person name="Kucharzyk K."/>
            <person name="Murdoch R.W."/>
            <person name="Higgins S."/>
            <person name="Loffler F."/>
        </authorList>
    </citation>
    <scope>NUCLEOTIDE SEQUENCE</scope>
</reference>
<evidence type="ECO:0000313" key="1">
    <source>
        <dbReference type="EMBL" id="MPM44654.1"/>
    </source>
</evidence>
<dbReference type="GO" id="GO:0033745">
    <property type="term" value="F:L-methionine-(R)-S-oxide reductase activity"/>
    <property type="evidence" value="ECO:0007669"/>
    <property type="project" value="UniProtKB-EC"/>
</dbReference>
<accession>A0A645A4E4</accession>
<protein>
    <submittedName>
        <fullName evidence="1">Free methionine-R-sulfoxide reductase</fullName>
        <ecNumber evidence="1">1.8.4.14</ecNumber>
    </submittedName>
</protein>
<dbReference type="EC" id="1.8.4.14" evidence="1"/>
<name>A0A645A4E4_9ZZZZ</name>
<keyword evidence="1" id="KW-0560">Oxidoreductase</keyword>
<sequence>MVPNVHEFPGHIACDSRSKSEICVPFRNSAGQISAVLDIDSELFNTFDEVDAEKLTEVLALIHSVETSHA</sequence>
<comment type="caution">
    <text evidence="1">The sequence shown here is derived from an EMBL/GenBank/DDBJ whole genome shotgun (WGS) entry which is preliminary data.</text>
</comment>
<dbReference type="Gene3D" id="3.30.450.40">
    <property type="match status" value="1"/>
</dbReference>
<dbReference type="InterPro" id="IPR029016">
    <property type="entry name" value="GAF-like_dom_sf"/>
</dbReference>
<dbReference type="EMBL" id="VSSQ01010560">
    <property type="protein sequence ID" value="MPM44654.1"/>
    <property type="molecule type" value="Genomic_DNA"/>
</dbReference>
<dbReference type="SUPFAM" id="SSF55781">
    <property type="entry name" value="GAF domain-like"/>
    <property type="match status" value="1"/>
</dbReference>
<organism evidence="1">
    <name type="scientific">bioreactor metagenome</name>
    <dbReference type="NCBI Taxonomy" id="1076179"/>
    <lineage>
        <taxon>unclassified sequences</taxon>
        <taxon>metagenomes</taxon>
        <taxon>ecological metagenomes</taxon>
    </lineage>
</organism>
<gene>
    <name evidence="1" type="primary">msrC_4</name>
    <name evidence="1" type="ORF">SDC9_91333</name>
</gene>